<name>A0A7X8RI06_9CORY</name>
<protein>
    <submittedName>
        <fullName evidence="2">Uncharacterized protein</fullName>
    </submittedName>
</protein>
<evidence type="ECO:0000313" key="2">
    <source>
        <dbReference type="EMBL" id="NLP40365.1"/>
    </source>
</evidence>
<evidence type="ECO:0000256" key="1">
    <source>
        <dbReference type="SAM" id="MobiDB-lite"/>
    </source>
</evidence>
<feature type="region of interest" description="Disordered" evidence="1">
    <location>
        <begin position="49"/>
        <end position="85"/>
    </location>
</feature>
<reference evidence="2 3" key="1">
    <citation type="journal article" date="2020" name="Biotechnol. Biofuels">
        <title>New insights from the biogas microbiome by comprehensive genome-resolved metagenomics of nearly 1600 species originating from multiple anaerobic digesters.</title>
        <authorList>
            <person name="Campanaro S."/>
            <person name="Treu L."/>
            <person name="Rodriguez-R L.M."/>
            <person name="Kovalovszki A."/>
            <person name="Ziels R.M."/>
            <person name="Maus I."/>
            <person name="Zhu X."/>
            <person name="Kougias P.G."/>
            <person name="Basile A."/>
            <person name="Luo G."/>
            <person name="Schluter A."/>
            <person name="Konstantinidis K.T."/>
            <person name="Angelidaki I."/>
        </authorList>
    </citation>
    <scope>NUCLEOTIDE SEQUENCE [LARGE SCALE GENOMIC DNA]</scope>
    <source>
        <strain evidence="2">AS23ysBPME_344</strain>
    </source>
</reference>
<comment type="caution">
    <text evidence="2">The sequence shown here is derived from an EMBL/GenBank/DDBJ whole genome shotgun (WGS) entry which is preliminary data.</text>
</comment>
<accession>A0A7X8RI06</accession>
<dbReference type="EMBL" id="JAAYSN010000325">
    <property type="protein sequence ID" value="NLP40365.1"/>
    <property type="molecule type" value="Genomic_DNA"/>
</dbReference>
<evidence type="ECO:0000313" key="3">
    <source>
        <dbReference type="Proteomes" id="UP000568696"/>
    </source>
</evidence>
<gene>
    <name evidence="2" type="ORF">GX356_11770</name>
</gene>
<dbReference type="AlphaFoldDB" id="A0A7X8RI06"/>
<organism evidence="2 3">
    <name type="scientific">Corynebacterium pollutisoli</name>
    <dbReference type="NCBI Taxonomy" id="1610489"/>
    <lineage>
        <taxon>Bacteria</taxon>
        <taxon>Bacillati</taxon>
        <taxon>Actinomycetota</taxon>
        <taxon>Actinomycetes</taxon>
        <taxon>Mycobacteriales</taxon>
        <taxon>Corynebacteriaceae</taxon>
        <taxon>Corynebacterium</taxon>
    </lineage>
</organism>
<dbReference type="Proteomes" id="UP000568696">
    <property type="component" value="Unassembled WGS sequence"/>
</dbReference>
<proteinExistence type="predicted"/>
<sequence length="194" mass="20507">MTRSERNNLLAILAAIILIIGGIVAAVIFGVKDAEPQLVADEVAVTDGATQTPSAEPAPPADPLAGARVNSIHSGEAPDVGDTFGDVERMRSWEGEVDVWQGGAPQVILGPAGNWFPAGQPGCGDGRYVVEFSAAGRLTASLRNELGETTREKDARTGWMLLDDCHLPYVTLTGETEDPQDTVVFEVHEFQPAG</sequence>